<dbReference type="EMBL" id="ML995484">
    <property type="protein sequence ID" value="KAF2142479.1"/>
    <property type="molecule type" value="Genomic_DNA"/>
</dbReference>
<evidence type="ECO:0000256" key="1">
    <source>
        <dbReference type="SAM" id="MobiDB-lite"/>
    </source>
</evidence>
<evidence type="ECO:0000313" key="2">
    <source>
        <dbReference type="EMBL" id="KAF2142479.1"/>
    </source>
</evidence>
<evidence type="ECO:0000313" key="3">
    <source>
        <dbReference type="Proteomes" id="UP000799438"/>
    </source>
</evidence>
<reference evidence="2" key="1">
    <citation type="journal article" date="2020" name="Stud. Mycol.">
        <title>101 Dothideomycetes genomes: a test case for predicting lifestyles and emergence of pathogens.</title>
        <authorList>
            <person name="Haridas S."/>
            <person name="Albert R."/>
            <person name="Binder M."/>
            <person name="Bloem J."/>
            <person name="Labutti K."/>
            <person name="Salamov A."/>
            <person name="Andreopoulos B."/>
            <person name="Baker S."/>
            <person name="Barry K."/>
            <person name="Bills G."/>
            <person name="Bluhm B."/>
            <person name="Cannon C."/>
            <person name="Castanera R."/>
            <person name="Culley D."/>
            <person name="Daum C."/>
            <person name="Ezra D."/>
            <person name="Gonzalez J."/>
            <person name="Henrissat B."/>
            <person name="Kuo A."/>
            <person name="Liang C."/>
            <person name="Lipzen A."/>
            <person name="Lutzoni F."/>
            <person name="Magnuson J."/>
            <person name="Mondo S."/>
            <person name="Nolan M."/>
            <person name="Ohm R."/>
            <person name="Pangilinan J."/>
            <person name="Park H.-J."/>
            <person name="Ramirez L."/>
            <person name="Alfaro M."/>
            <person name="Sun H."/>
            <person name="Tritt A."/>
            <person name="Yoshinaga Y."/>
            <person name="Zwiers L.-H."/>
            <person name="Turgeon B."/>
            <person name="Goodwin S."/>
            <person name="Spatafora J."/>
            <person name="Crous P."/>
            <person name="Grigoriev I."/>
        </authorList>
    </citation>
    <scope>NUCLEOTIDE SEQUENCE</scope>
    <source>
        <strain evidence="2">CBS 121167</strain>
    </source>
</reference>
<protein>
    <submittedName>
        <fullName evidence="2">Uncharacterized protein</fullName>
    </submittedName>
</protein>
<keyword evidence="3" id="KW-1185">Reference proteome</keyword>
<gene>
    <name evidence="2" type="ORF">K452DRAFT_19547</name>
</gene>
<feature type="region of interest" description="Disordered" evidence="1">
    <location>
        <begin position="1"/>
        <end position="50"/>
    </location>
</feature>
<sequence>MMARRAFSFPQQPAEQTGRQNGDHAPLRGIRHSTQMDPEHHPIERRKKKKKLRVDARTLGIFSCTTQVGGRCCCMLKIGSHTTYLPFFFFGISERLRNESCRGSFRTHTEAEAWLSAETGGTQQKSNAHSVSLPCFSALLQRVCRLGTTRERECLDAGDAAALRPLPVSLASPTACTATAVSFFRTLRPCRVAHNPPFFFSAGPSEPQRLRSLPRSVQTT</sequence>
<name>A0A6A6BE83_9PEZI</name>
<dbReference type="AlphaFoldDB" id="A0A6A6BE83"/>
<proteinExistence type="predicted"/>
<dbReference type="Proteomes" id="UP000799438">
    <property type="component" value="Unassembled WGS sequence"/>
</dbReference>
<accession>A0A6A6BE83</accession>
<feature type="compositionally biased region" description="Polar residues" evidence="1">
    <location>
        <begin position="9"/>
        <end position="20"/>
    </location>
</feature>
<dbReference type="GeneID" id="54293441"/>
<organism evidence="2 3">
    <name type="scientific">Aplosporella prunicola CBS 121167</name>
    <dbReference type="NCBI Taxonomy" id="1176127"/>
    <lineage>
        <taxon>Eukaryota</taxon>
        <taxon>Fungi</taxon>
        <taxon>Dikarya</taxon>
        <taxon>Ascomycota</taxon>
        <taxon>Pezizomycotina</taxon>
        <taxon>Dothideomycetes</taxon>
        <taxon>Dothideomycetes incertae sedis</taxon>
        <taxon>Botryosphaeriales</taxon>
        <taxon>Aplosporellaceae</taxon>
        <taxon>Aplosporella</taxon>
    </lineage>
</organism>
<dbReference type="RefSeq" id="XP_033398191.1">
    <property type="nucleotide sequence ID" value="XM_033535945.1"/>
</dbReference>